<evidence type="ECO:0000313" key="1">
    <source>
        <dbReference type="EMBL" id="GBM65637.1"/>
    </source>
</evidence>
<proteinExistence type="predicted"/>
<dbReference type="AlphaFoldDB" id="A0A4Y2HJZ3"/>
<sequence length="83" mass="9292">MFDSMAYLKKWHQGIYTPLVPESLHTAALGAVRVVSSRVLMNGELERQMFAIGEECPYVLQNVVPGQSRTLEGTTLTHFLVQV</sequence>
<keyword evidence="2" id="KW-1185">Reference proteome</keyword>
<dbReference type="EMBL" id="BGPR01001986">
    <property type="protein sequence ID" value="GBM65637.1"/>
    <property type="molecule type" value="Genomic_DNA"/>
</dbReference>
<name>A0A4Y2HJZ3_ARAVE</name>
<evidence type="ECO:0000313" key="2">
    <source>
        <dbReference type="Proteomes" id="UP000499080"/>
    </source>
</evidence>
<accession>A0A4Y2HJZ3</accession>
<dbReference type="Proteomes" id="UP000499080">
    <property type="component" value="Unassembled WGS sequence"/>
</dbReference>
<comment type="caution">
    <text evidence="1">The sequence shown here is derived from an EMBL/GenBank/DDBJ whole genome shotgun (WGS) entry which is preliminary data.</text>
</comment>
<organism evidence="1 2">
    <name type="scientific">Araneus ventricosus</name>
    <name type="common">Orbweaver spider</name>
    <name type="synonym">Epeira ventricosa</name>
    <dbReference type="NCBI Taxonomy" id="182803"/>
    <lineage>
        <taxon>Eukaryota</taxon>
        <taxon>Metazoa</taxon>
        <taxon>Ecdysozoa</taxon>
        <taxon>Arthropoda</taxon>
        <taxon>Chelicerata</taxon>
        <taxon>Arachnida</taxon>
        <taxon>Araneae</taxon>
        <taxon>Araneomorphae</taxon>
        <taxon>Entelegynae</taxon>
        <taxon>Araneoidea</taxon>
        <taxon>Araneidae</taxon>
        <taxon>Araneus</taxon>
    </lineage>
</organism>
<gene>
    <name evidence="1" type="ORF">AVEN_164739_1</name>
</gene>
<reference evidence="1 2" key="1">
    <citation type="journal article" date="2019" name="Sci. Rep.">
        <title>Orb-weaving spider Araneus ventricosus genome elucidates the spidroin gene catalogue.</title>
        <authorList>
            <person name="Kono N."/>
            <person name="Nakamura H."/>
            <person name="Ohtoshi R."/>
            <person name="Moran D.A.P."/>
            <person name="Shinohara A."/>
            <person name="Yoshida Y."/>
            <person name="Fujiwara M."/>
            <person name="Mori M."/>
            <person name="Tomita M."/>
            <person name="Arakawa K."/>
        </authorList>
    </citation>
    <scope>NUCLEOTIDE SEQUENCE [LARGE SCALE GENOMIC DNA]</scope>
</reference>
<protein>
    <submittedName>
        <fullName evidence="1">Uncharacterized protein</fullName>
    </submittedName>
</protein>